<reference evidence="2 3" key="1">
    <citation type="submission" date="2021-08" db="EMBL/GenBank/DDBJ databases">
        <title>The genome sequence of Chitinophaga sp. B61.</title>
        <authorList>
            <person name="Zhang X."/>
        </authorList>
    </citation>
    <scope>NUCLEOTIDE SEQUENCE [LARGE SCALE GENOMIC DNA]</scope>
    <source>
        <strain evidence="2 3">B61</strain>
    </source>
</reference>
<feature type="domain" description="Knr4/Smi1-like" evidence="1">
    <location>
        <begin position="220"/>
        <end position="348"/>
    </location>
</feature>
<organism evidence="2 3">
    <name type="scientific">Chitinophaga rhizophila</name>
    <dbReference type="NCBI Taxonomy" id="2866212"/>
    <lineage>
        <taxon>Bacteria</taxon>
        <taxon>Pseudomonadati</taxon>
        <taxon>Bacteroidota</taxon>
        <taxon>Chitinophagia</taxon>
        <taxon>Chitinophagales</taxon>
        <taxon>Chitinophagaceae</taxon>
        <taxon>Chitinophaga</taxon>
    </lineage>
</organism>
<dbReference type="InterPro" id="IPR037883">
    <property type="entry name" value="Knr4/Smi1-like_sf"/>
</dbReference>
<accession>A0ABS7G5H9</accession>
<dbReference type="PANTHER" id="PTHR47432">
    <property type="entry name" value="CELL WALL ASSEMBLY REGULATOR SMI1"/>
    <property type="match status" value="1"/>
</dbReference>
<dbReference type="SUPFAM" id="SSF160631">
    <property type="entry name" value="SMI1/KNR4-like"/>
    <property type="match status" value="1"/>
</dbReference>
<evidence type="ECO:0000313" key="2">
    <source>
        <dbReference type="EMBL" id="MBW8682909.1"/>
    </source>
</evidence>
<dbReference type="RefSeq" id="WP_220248143.1">
    <property type="nucleotide sequence ID" value="NZ_JAICCF010000001.1"/>
</dbReference>
<evidence type="ECO:0000259" key="1">
    <source>
        <dbReference type="Pfam" id="PF09346"/>
    </source>
</evidence>
<gene>
    <name evidence="2" type="ORF">K1Y79_01065</name>
</gene>
<dbReference type="Gene3D" id="3.40.1580.10">
    <property type="entry name" value="SMI1/KNR4-like"/>
    <property type="match status" value="1"/>
</dbReference>
<dbReference type="EMBL" id="JAICCF010000001">
    <property type="protein sequence ID" value="MBW8682909.1"/>
    <property type="molecule type" value="Genomic_DNA"/>
</dbReference>
<dbReference type="InterPro" id="IPR018958">
    <property type="entry name" value="Knr4/Smi1-like_dom"/>
</dbReference>
<dbReference type="PANTHER" id="PTHR47432:SF1">
    <property type="entry name" value="CELL WALL ASSEMBLY REGULATOR SMI1"/>
    <property type="match status" value="1"/>
</dbReference>
<evidence type="ECO:0000313" key="3">
    <source>
        <dbReference type="Proteomes" id="UP000812961"/>
    </source>
</evidence>
<proteinExistence type="predicted"/>
<protein>
    <submittedName>
        <fullName evidence="2">SMI1/KNR4 family protein</fullName>
    </submittedName>
</protein>
<dbReference type="Pfam" id="PF09346">
    <property type="entry name" value="SMI1_KNR4"/>
    <property type="match status" value="1"/>
</dbReference>
<dbReference type="Proteomes" id="UP000812961">
    <property type="component" value="Unassembled WGS sequence"/>
</dbReference>
<dbReference type="InterPro" id="IPR051873">
    <property type="entry name" value="KNR4/SMI1_regulator"/>
</dbReference>
<keyword evidence="3" id="KW-1185">Reference proteome</keyword>
<comment type="caution">
    <text evidence="2">The sequence shown here is derived from an EMBL/GenBank/DDBJ whole genome shotgun (WGS) entry which is preliminary data.</text>
</comment>
<name>A0ABS7G5H9_9BACT</name>
<sequence>MNELIDLYEESFGTPGSLIELTSEEGTTFHVAVRFPDAELEITDTKIVSLGLSQLTDEDGLDIELTLTTHAKSSPELVEETGTFFYQLFEQIKEDGGFRSGTIYKTGAVPGFDGKDAVIILNAGYRSQEWLNEEDYKGELIKIVPLFSVEAEELEKIDIENRELFIYKSKVAFTDPQRKQTSIVYDAVYNTWQAISVWYTEHQVNNADVLTDMLAKSKSEEGAQLESALPTDLPEDFKQSFNIINDTVRIGRYYLHDSEKIIETHQYMTKMNDDGEFEEALDKLDTAPEFQPVWWHAQWVPIASDSYGDMILLDMAPAPEGTAGQVLRHSAVEGPAYTGNPSFLDWLDDYVTALRTGQYNIDDEGILTEA</sequence>